<dbReference type="Proteomes" id="UP001328425">
    <property type="component" value="Unassembled WGS sequence"/>
</dbReference>
<accession>A0ABU7XCB9</accession>
<dbReference type="PROSITE" id="PS51257">
    <property type="entry name" value="PROKAR_LIPOPROTEIN"/>
    <property type="match status" value="1"/>
</dbReference>
<dbReference type="PROSITE" id="PS50983">
    <property type="entry name" value="FE_B12_PBP"/>
    <property type="match status" value="1"/>
</dbReference>
<dbReference type="EMBL" id="JARBCY010000048">
    <property type="protein sequence ID" value="MEF3318587.1"/>
    <property type="molecule type" value="Genomic_DNA"/>
</dbReference>
<dbReference type="SUPFAM" id="SSF53807">
    <property type="entry name" value="Helical backbone' metal receptor"/>
    <property type="match status" value="1"/>
</dbReference>
<feature type="domain" description="Fe/B12 periplasmic-binding" evidence="2">
    <location>
        <begin position="75"/>
        <end position="354"/>
    </location>
</feature>
<evidence type="ECO:0000313" key="4">
    <source>
        <dbReference type="Proteomes" id="UP001328425"/>
    </source>
</evidence>
<comment type="similarity">
    <text evidence="1">Belongs to the bacterial solute-binding protein 8 family.</text>
</comment>
<dbReference type="InterPro" id="IPR002491">
    <property type="entry name" value="ABC_transptr_periplasmic_BD"/>
</dbReference>
<name>A0ABU7XCB9_9FIRM</name>
<proteinExistence type="inferred from homology"/>
<comment type="caution">
    <text evidence="3">The sequence shown here is derived from an EMBL/GenBank/DDBJ whole genome shotgun (WGS) entry which is preliminary data.</text>
</comment>
<keyword evidence="4" id="KW-1185">Reference proteome</keyword>
<dbReference type="Pfam" id="PF01497">
    <property type="entry name" value="Peripla_BP_2"/>
    <property type="match status" value="1"/>
</dbReference>
<evidence type="ECO:0000259" key="2">
    <source>
        <dbReference type="PROSITE" id="PS50983"/>
    </source>
</evidence>
<dbReference type="InterPro" id="IPR050902">
    <property type="entry name" value="ABC_Transporter_SBP"/>
</dbReference>
<gene>
    <name evidence="3" type="ORF">PV361_07715</name>
</gene>
<dbReference type="RefSeq" id="WP_332087613.1">
    <property type="nucleotide sequence ID" value="NZ_JARBCY010000048.1"/>
</dbReference>
<dbReference type="PANTHER" id="PTHR30535:SF34">
    <property type="entry name" value="MOLYBDATE-BINDING PROTEIN MOLA"/>
    <property type="match status" value="1"/>
</dbReference>
<reference evidence="3 4" key="1">
    <citation type="submission" date="2022-11" db="EMBL/GenBank/DDBJ databases">
        <title>The First Case of Preauricular Fistular Abscess Caused by Peptoniphilus grossensis.</title>
        <authorList>
            <person name="Byun J.-H."/>
        </authorList>
    </citation>
    <scope>NUCLEOTIDE SEQUENCE [LARGE SCALE GENOMIC DNA]</scope>
    <source>
        <strain evidence="3 4">GYB008</strain>
    </source>
</reference>
<evidence type="ECO:0000313" key="3">
    <source>
        <dbReference type="EMBL" id="MEF3318587.1"/>
    </source>
</evidence>
<organism evidence="3 4">
    <name type="scientific">Peptoniphilus grossensis</name>
    <dbReference type="NCBI Taxonomy" id="1465756"/>
    <lineage>
        <taxon>Bacteria</taxon>
        <taxon>Bacillati</taxon>
        <taxon>Bacillota</taxon>
        <taxon>Tissierellia</taxon>
        <taxon>Tissierellales</taxon>
        <taxon>Peptoniphilaceae</taxon>
        <taxon>Peptoniphilus</taxon>
    </lineage>
</organism>
<protein>
    <submittedName>
        <fullName evidence="3">ABC transporter substrate-binding protein</fullName>
    </submittedName>
</protein>
<dbReference type="Gene3D" id="3.40.50.1980">
    <property type="entry name" value="Nitrogenase molybdenum iron protein domain"/>
    <property type="match status" value="2"/>
</dbReference>
<sequence>MKNLKFKKILSLLLVFILFAGILGGCGKKDDEARKNAEAKNLSAEEKVADVDESGSHIVTDHAGHEVEVPNKIEKIVIDQVPILSTYMAYNEGKAPYIVGYAGSLKQVISETVLKDMAPELLDATNTVQGQSDINVEEIMKLKPDVIFYNAKNQDRYEKLSKTGVPCIGFVTMGADTPADPINRYGEWLKLLEDVFGEKGKMDDFLKAGDDIVKDVEERIAKVPDEKRPSGMILWKYQEGTPIVAGKGTFGDFWLKRLKVKNVAEEAKGYAKVNVEQIYSWNPDVFYLDGPGLLNIKTEDVYNNSVEGFDFSNLKSVKDKRVYNSKLGMWNWLTPNPDAPLVLAWLASETYPDAFKDYDLKKVIKDYYQKWYNYELTDEQIEDMFNI</sequence>
<dbReference type="PANTHER" id="PTHR30535">
    <property type="entry name" value="VITAMIN B12-BINDING PROTEIN"/>
    <property type="match status" value="1"/>
</dbReference>
<evidence type="ECO:0000256" key="1">
    <source>
        <dbReference type="ARBA" id="ARBA00008814"/>
    </source>
</evidence>